<proteinExistence type="predicted"/>
<accession>A0A323V4G2</accession>
<dbReference type="RefSeq" id="WP_146251706.1">
    <property type="nucleotide sequence ID" value="NZ_QKNV01000300.1"/>
</dbReference>
<evidence type="ECO:0000313" key="1">
    <source>
        <dbReference type="EMBL" id="PZA19614.1"/>
    </source>
</evidence>
<dbReference type="OrthoDB" id="3620552at2"/>
<dbReference type="Proteomes" id="UP000247602">
    <property type="component" value="Unassembled WGS sequence"/>
</dbReference>
<keyword evidence="2" id="KW-1185">Reference proteome</keyword>
<evidence type="ECO:0000313" key="2">
    <source>
        <dbReference type="Proteomes" id="UP000247602"/>
    </source>
</evidence>
<reference evidence="1 2" key="1">
    <citation type="submission" date="2018-06" db="EMBL/GenBank/DDBJ databases">
        <title>Draft genome sequence of Modestobacter versicolor CP153-2.</title>
        <authorList>
            <person name="Gundlapally S.R."/>
        </authorList>
    </citation>
    <scope>NUCLEOTIDE SEQUENCE [LARGE SCALE GENOMIC DNA]</scope>
    <source>
        <strain evidence="1 2">CP153-2</strain>
    </source>
</reference>
<name>A0A323V4G2_9ACTN</name>
<evidence type="ECO:0008006" key="3">
    <source>
        <dbReference type="Google" id="ProtNLM"/>
    </source>
</evidence>
<gene>
    <name evidence="1" type="ORF">DMO24_19760</name>
</gene>
<sequence>MTSTRTPSLTTRDVYDVAQLTGGLHRVVDTAVVVLLQRGRLTADGLGRLQAVGTAVHPAEAAVLALAGPRPLRSVSSIRARAQEDPRLAGIVDRLVADGLLRRNPVAGLSRRWPVHLR</sequence>
<dbReference type="AlphaFoldDB" id="A0A323V4G2"/>
<dbReference type="NCBIfam" id="TIGR04222">
    <property type="entry name" value="near_uncomplex"/>
    <property type="match status" value="1"/>
</dbReference>
<feature type="non-terminal residue" evidence="1">
    <location>
        <position position="118"/>
    </location>
</feature>
<dbReference type="InterPro" id="IPR026467">
    <property type="entry name" value="Ser/Gly_Cys_C_dom"/>
</dbReference>
<protein>
    <recommendedName>
        <fullName evidence="3">TIGR04222 domain-containing membrane protein</fullName>
    </recommendedName>
</protein>
<organism evidence="1 2">
    <name type="scientific">Modestobacter versicolor</name>
    <dbReference type="NCBI Taxonomy" id="429133"/>
    <lineage>
        <taxon>Bacteria</taxon>
        <taxon>Bacillati</taxon>
        <taxon>Actinomycetota</taxon>
        <taxon>Actinomycetes</taxon>
        <taxon>Geodermatophilales</taxon>
        <taxon>Geodermatophilaceae</taxon>
        <taxon>Modestobacter</taxon>
    </lineage>
</organism>
<comment type="caution">
    <text evidence="1">The sequence shown here is derived from an EMBL/GenBank/DDBJ whole genome shotgun (WGS) entry which is preliminary data.</text>
</comment>
<dbReference type="EMBL" id="QKNV01000300">
    <property type="protein sequence ID" value="PZA19614.1"/>
    <property type="molecule type" value="Genomic_DNA"/>
</dbReference>